<accession>X1HBY5</accession>
<dbReference type="InterPro" id="IPR050498">
    <property type="entry name" value="Ycf3"/>
</dbReference>
<evidence type="ECO:0000256" key="2">
    <source>
        <dbReference type="ARBA" id="ARBA00022803"/>
    </source>
</evidence>
<dbReference type="InterPro" id="IPR019734">
    <property type="entry name" value="TPR_rpt"/>
</dbReference>
<reference evidence="3" key="1">
    <citation type="journal article" date="2014" name="Front. Microbiol.">
        <title>High frequency of phylogenetically diverse reductive dehalogenase-homologous genes in deep subseafloor sedimentary metagenomes.</title>
        <authorList>
            <person name="Kawai M."/>
            <person name="Futagami T."/>
            <person name="Toyoda A."/>
            <person name="Takaki Y."/>
            <person name="Nishi S."/>
            <person name="Hori S."/>
            <person name="Arai W."/>
            <person name="Tsubouchi T."/>
            <person name="Morono Y."/>
            <person name="Uchiyama I."/>
            <person name="Ito T."/>
            <person name="Fujiyama A."/>
            <person name="Inagaki F."/>
            <person name="Takami H."/>
        </authorList>
    </citation>
    <scope>NUCLEOTIDE SEQUENCE</scope>
    <source>
        <strain evidence="3">Expedition CK06-06</strain>
    </source>
</reference>
<dbReference type="PROSITE" id="PS50005">
    <property type="entry name" value="TPR"/>
    <property type="match status" value="1"/>
</dbReference>
<dbReference type="Pfam" id="PF13414">
    <property type="entry name" value="TPR_11"/>
    <property type="match status" value="1"/>
</dbReference>
<organism evidence="3">
    <name type="scientific">marine sediment metagenome</name>
    <dbReference type="NCBI Taxonomy" id="412755"/>
    <lineage>
        <taxon>unclassified sequences</taxon>
        <taxon>metagenomes</taxon>
        <taxon>ecological metagenomes</taxon>
    </lineage>
</organism>
<dbReference type="InterPro" id="IPR011990">
    <property type="entry name" value="TPR-like_helical_dom_sf"/>
</dbReference>
<dbReference type="AlphaFoldDB" id="X1HBY5"/>
<dbReference type="PANTHER" id="PTHR44858">
    <property type="entry name" value="TETRATRICOPEPTIDE REPEAT PROTEIN 6"/>
    <property type="match status" value="1"/>
</dbReference>
<comment type="caution">
    <text evidence="3">The sequence shown here is derived from an EMBL/GenBank/DDBJ whole genome shotgun (WGS) entry which is preliminary data.</text>
</comment>
<evidence type="ECO:0000313" key="3">
    <source>
        <dbReference type="EMBL" id="GAH51364.1"/>
    </source>
</evidence>
<dbReference type="PANTHER" id="PTHR44858:SF1">
    <property type="entry name" value="UDP-N-ACETYLGLUCOSAMINE--PEPTIDE N-ACETYLGLUCOSAMINYLTRANSFERASE SPINDLY-RELATED"/>
    <property type="match status" value="1"/>
</dbReference>
<keyword evidence="2" id="KW-0802">TPR repeat</keyword>
<dbReference type="EMBL" id="BARU01019325">
    <property type="protein sequence ID" value="GAH51364.1"/>
    <property type="molecule type" value="Genomic_DNA"/>
</dbReference>
<gene>
    <name evidence="3" type="ORF">S03H2_31832</name>
</gene>
<sequence>TLKGEIHKAIGDYNQAIKMDPNDASAYALRGLAYKKIGKLEKAKKDFDKFVKLKKTKQKNEQQ</sequence>
<name>X1HBY5_9ZZZZ</name>
<dbReference type="GO" id="GO:0009279">
    <property type="term" value="C:cell outer membrane"/>
    <property type="evidence" value="ECO:0007669"/>
    <property type="project" value="TreeGrafter"/>
</dbReference>
<feature type="non-terminal residue" evidence="3">
    <location>
        <position position="1"/>
    </location>
</feature>
<dbReference type="Gene3D" id="1.25.40.10">
    <property type="entry name" value="Tetratricopeptide repeat domain"/>
    <property type="match status" value="1"/>
</dbReference>
<dbReference type="SUPFAM" id="SSF48452">
    <property type="entry name" value="TPR-like"/>
    <property type="match status" value="1"/>
</dbReference>
<dbReference type="GO" id="GO:0046813">
    <property type="term" value="P:receptor-mediated virion attachment to host cell"/>
    <property type="evidence" value="ECO:0007669"/>
    <property type="project" value="TreeGrafter"/>
</dbReference>
<proteinExistence type="predicted"/>
<evidence type="ECO:0000256" key="1">
    <source>
        <dbReference type="ARBA" id="ARBA00022737"/>
    </source>
</evidence>
<protein>
    <submittedName>
        <fullName evidence="3">Uncharacterized protein</fullName>
    </submittedName>
</protein>
<keyword evidence="1" id="KW-0677">Repeat</keyword>